<evidence type="ECO:0000256" key="4">
    <source>
        <dbReference type="ARBA" id="ARBA00022664"/>
    </source>
</evidence>
<evidence type="ECO:0000256" key="12">
    <source>
        <dbReference type="SAM" id="MobiDB-lite"/>
    </source>
</evidence>
<evidence type="ECO:0000256" key="8">
    <source>
        <dbReference type="ARBA" id="ARBA00023187"/>
    </source>
</evidence>
<evidence type="ECO:0000256" key="6">
    <source>
        <dbReference type="ARBA" id="ARBA00022884"/>
    </source>
</evidence>
<keyword evidence="3" id="KW-0934">Plastid</keyword>
<feature type="region of interest" description="Disordered" evidence="12">
    <location>
        <begin position="485"/>
        <end position="509"/>
    </location>
</feature>
<dbReference type="InterPro" id="IPR035920">
    <property type="entry name" value="YhbY-like_sf"/>
</dbReference>
<reference evidence="14" key="1">
    <citation type="submission" date="2019-03" db="EMBL/GenBank/DDBJ databases">
        <authorList>
            <person name="Mank J."/>
            <person name="Almeida P."/>
        </authorList>
    </citation>
    <scope>NUCLEOTIDE SEQUENCE</scope>
    <source>
        <strain evidence="14">78183</strain>
    </source>
</reference>
<evidence type="ECO:0000256" key="9">
    <source>
        <dbReference type="ARBA" id="ARBA00023274"/>
    </source>
</evidence>
<feature type="domain" description="CRM" evidence="13">
    <location>
        <begin position="383"/>
        <end position="480"/>
    </location>
</feature>
<feature type="coiled-coil region" evidence="11">
    <location>
        <begin position="517"/>
        <end position="574"/>
    </location>
</feature>
<keyword evidence="6 10" id="KW-0694">RNA-binding</keyword>
<comment type="subcellular location">
    <subcellularLocation>
        <location evidence="1">Plastid</location>
        <location evidence="1">Chloroplast</location>
    </subcellularLocation>
</comment>
<dbReference type="FunFam" id="3.30.110.60:FF:000002">
    <property type="entry name" value="CRS2-associated factor 1, chloroplastic"/>
    <property type="match status" value="2"/>
</dbReference>
<dbReference type="GO" id="GO:1990904">
    <property type="term" value="C:ribonucleoprotein complex"/>
    <property type="evidence" value="ECO:0007669"/>
    <property type="project" value="UniProtKB-KW"/>
</dbReference>
<evidence type="ECO:0000256" key="3">
    <source>
        <dbReference type="ARBA" id="ARBA00022640"/>
    </source>
</evidence>
<feature type="region of interest" description="Disordered" evidence="12">
    <location>
        <begin position="993"/>
        <end position="1015"/>
    </location>
</feature>
<protein>
    <recommendedName>
        <fullName evidence="13">CRM domain-containing protein</fullName>
    </recommendedName>
</protein>
<keyword evidence="7" id="KW-0809">Transit peptide</keyword>
<keyword evidence="9" id="KW-0687">Ribonucleoprotein</keyword>
<keyword evidence="5" id="KW-0677">Repeat</keyword>
<dbReference type="SMART" id="SM01103">
    <property type="entry name" value="CRS1_YhbY"/>
    <property type="match status" value="4"/>
</dbReference>
<keyword evidence="2" id="KW-0150">Chloroplast</keyword>
<proteinExistence type="predicted"/>
<feature type="compositionally biased region" description="Polar residues" evidence="12">
    <location>
        <begin position="773"/>
        <end position="799"/>
    </location>
</feature>
<dbReference type="GO" id="GO:0009507">
    <property type="term" value="C:chloroplast"/>
    <property type="evidence" value="ECO:0007669"/>
    <property type="project" value="UniProtKB-SubCell"/>
</dbReference>
<dbReference type="PANTHER" id="PTHR31846:SF20">
    <property type="entry name" value="CRM-DOMAIN CONTAINING FACTOR CFM2, CHLOROPLASTIC"/>
    <property type="match status" value="1"/>
</dbReference>
<evidence type="ECO:0000256" key="11">
    <source>
        <dbReference type="SAM" id="Coils"/>
    </source>
</evidence>
<dbReference type="SUPFAM" id="SSF75471">
    <property type="entry name" value="YhbY-like"/>
    <property type="match status" value="4"/>
</dbReference>
<dbReference type="FunFam" id="3.30.110.60:FF:000003">
    <property type="entry name" value="CRM-domain containing factor CFM3B, chloroplastic"/>
    <property type="match status" value="1"/>
</dbReference>
<keyword evidence="11" id="KW-0175">Coiled coil</keyword>
<dbReference type="EMBL" id="CAADRP010001708">
    <property type="protein sequence ID" value="VFU49697.1"/>
    <property type="molecule type" value="Genomic_DNA"/>
</dbReference>
<evidence type="ECO:0000313" key="14">
    <source>
        <dbReference type="EMBL" id="VFU49697.1"/>
    </source>
</evidence>
<evidence type="ECO:0000256" key="10">
    <source>
        <dbReference type="PROSITE-ProRule" id="PRU00626"/>
    </source>
</evidence>
<dbReference type="InterPro" id="IPR001890">
    <property type="entry name" value="RNA-binding_CRM"/>
</dbReference>
<evidence type="ECO:0000256" key="7">
    <source>
        <dbReference type="ARBA" id="ARBA00022946"/>
    </source>
</evidence>
<sequence>MLLSLNHISYAFPSPKTYSSSLIGPFPKTLIFDHHTSSSSSSSRRRRHPSLQFLIRSSSADNPQTLPHSAIQRIADKLRSLGFTEETETKAQTTAGEIFIPLPNGLPKYRVGQTLDPSWSTPENPVPVPGSGRAISRYHELRREVKREREAKKGEGKVPSLAELSLPNEELRRLRTIGIAEKRKLKVGKAGVTEGIVNGIHERWRRSEVVKIVCEDLCRMNMKRTHDLLERKTGGLVVWRVGSKIVLYRGADYKYPYFFADTSSVNETSPDAVQNTDVDDEEVDEVGSVLSAMDGAAPSEPRSTDEIVRPSLVQGVGSPNRVRFQMPGEAQLTEEADQLLDGLGPRFTDWWGYDPLPVDADLLPAAVPGYRRPFRLLPYGVKPTLTNDEMTTLKRLSRPLPCHFALGRNTKHQGLAASIVKLWEKCEIAKIAVKRGVQNTNSELMAQELKWLTGGTLLSRDKEFIVLYRGKDFLPSAVSSAIEDRRKRGDMDKQWTDSITSNETPEELKDRNWSAINAKSTDEIDDTNDRKRDLSENKNLRSTDAAIKRTSIKLSVALEKKAKAEKLLSELEKSEMSKQPEIDKEGVTEEERYMLRKIGLKMKPFLLMGRRGVFDGTIENMHLHWKYRELVKIICKERSFRAVQEVARTLEAESGGILVAVEGVSKGYAIILYRGKNYTRPACLRPPTLLSKRQAMKRSLEAQRREVKDKEAYNVQCIDESKFQVKDEINNIELEEPTGTDSELKPDCHSCSTIPADRNAIIETRDEHGADSTDVNQNDSLGASANHNQLQPAQRSNWTDLYPTFDGNKTGENETNCPPEFVRSKTCDSLFSGISVGAVNSTSCSNNIMSNEKNVSHLNAKIYVSFNEEMGSSVKSAENQSGESVPILVEEDNRMPSRVVCLSNRDRLLLRKQALKMKNRPVLAVGRSNIVTGVAKAIKAHFQRHPLAIVHVKGRAKGTSVQEVVSKLEEATGAVLVSQEPSKVILYRGWGAGEPGHKGRENKQNAGEASSEKGWRRHAVSPELMAAIRLECGLQHNNQS</sequence>
<evidence type="ECO:0000256" key="5">
    <source>
        <dbReference type="ARBA" id="ARBA00022737"/>
    </source>
</evidence>
<feature type="region of interest" description="Disordered" evidence="12">
    <location>
        <begin position="768"/>
        <end position="800"/>
    </location>
</feature>
<feature type="domain" description="CRM" evidence="13">
    <location>
        <begin position="164"/>
        <end position="260"/>
    </location>
</feature>
<feature type="compositionally biased region" description="Basic and acidic residues" evidence="12">
    <location>
        <begin position="485"/>
        <end position="495"/>
    </location>
</feature>
<dbReference type="PROSITE" id="PS51295">
    <property type="entry name" value="CRM"/>
    <property type="match status" value="4"/>
</dbReference>
<evidence type="ECO:0000256" key="1">
    <source>
        <dbReference type="ARBA" id="ARBA00004229"/>
    </source>
</evidence>
<dbReference type="Pfam" id="PF01985">
    <property type="entry name" value="CRS1_YhbY"/>
    <property type="match status" value="4"/>
</dbReference>
<dbReference type="PANTHER" id="PTHR31846">
    <property type="entry name" value="CRS1 / YHBY (CRM) DOMAIN-CONTAINING PROTEIN"/>
    <property type="match status" value="1"/>
</dbReference>
<dbReference type="AlphaFoldDB" id="A0A6N2M7D8"/>
<evidence type="ECO:0000256" key="2">
    <source>
        <dbReference type="ARBA" id="ARBA00022528"/>
    </source>
</evidence>
<organism evidence="14">
    <name type="scientific">Salix viminalis</name>
    <name type="common">Common osier</name>
    <name type="synonym">Basket willow</name>
    <dbReference type="NCBI Taxonomy" id="40686"/>
    <lineage>
        <taxon>Eukaryota</taxon>
        <taxon>Viridiplantae</taxon>
        <taxon>Streptophyta</taxon>
        <taxon>Embryophyta</taxon>
        <taxon>Tracheophyta</taxon>
        <taxon>Spermatophyta</taxon>
        <taxon>Magnoliopsida</taxon>
        <taxon>eudicotyledons</taxon>
        <taxon>Gunneridae</taxon>
        <taxon>Pentapetalae</taxon>
        <taxon>rosids</taxon>
        <taxon>fabids</taxon>
        <taxon>Malpighiales</taxon>
        <taxon>Salicaceae</taxon>
        <taxon>Saliceae</taxon>
        <taxon>Salix</taxon>
    </lineage>
</organism>
<dbReference type="GO" id="GO:0000373">
    <property type="term" value="P:Group II intron splicing"/>
    <property type="evidence" value="ECO:0007669"/>
    <property type="project" value="UniProtKB-ARBA"/>
</dbReference>
<dbReference type="GO" id="GO:0003729">
    <property type="term" value="F:mRNA binding"/>
    <property type="evidence" value="ECO:0007669"/>
    <property type="project" value="InterPro"/>
</dbReference>
<dbReference type="GO" id="GO:0006397">
    <property type="term" value="P:mRNA processing"/>
    <property type="evidence" value="ECO:0007669"/>
    <property type="project" value="UniProtKB-KW"/>
</dbReference>
<dbReference type="InterPro" id="IPR045278">
    <property type="entry name" value="CRS1/CFM2/CFM3"/>
</dbReference>
<name>A0A6N2M7D8_SALVM</name>
<feature type="domain" description="CRM" evidence="13">
    <location>
        <begin position="585"/>
        <end position="685"/>
    </location>
</feature>
<keyword evidence="4" id="KW-0507">mRNA processing</keyword>
<evidence type="ECO:0000259" key="13">
    <source>
        <dbReference type="PROSITE" id="PS51295"/>
    </source>
</evidence>
<dbReference type="Gene3D" id="3.30.110.60">
    <property type="entry name" value="YhbY-like"/>
    <property type="match status" value="4"/>
</dbReference>
<feature type="domain" description="CRM" evidence="13">
    <location>
        <begin position="900"/>
        <end position="999"/>
    </location>
</feature>
<keyword evidence="8" id="KW-0508">mRNA splicing</keyword>
<accession>A0A6N2M7D8</accession>
<gene>
    <name evidence="14" type="ORF">SVIM_LOCUS327975</name>
</gene>